<evidence type="ECO:0000313" key="7">
    <source>
        <dbReference type="EMBL" id="CAK8677661.1"/>
    </source>
</evidence>
<evidence type="ECO:0000259" key="6">
    <source>
        <dbReference type="PROSITE" id="PS50003"/>
    </source>
</evidence>
<name>A0ABP0FG05_CLALP</name>
<feature type="compositionally biased region" description="Polar residues" evidence="5">
    <location>
        <begin position="20"/>
        <end position="35"/>
    </location>
</feature>
<evidence type="ECO:0000313" key="8">
    <source>
        <dbReference type="Proteomes" id="UP001642483"/>
    </source>
</evidence>
<feature type="compositionally biased region" description="Low complexity" evidence="5">
    <location>
        <begin position="161"/>
        <end position="187"/>
    </location>
</feature>
<gene>
    <name evidence="7" type="ORF">CVLEPA_LOCUS7019</name>
</gene>
<evidence type="ECO:0000256" key="3">
    <source>
        <dbReference type="ARBA" id="ARBA00022553"/>
    </source>
</evidence>
<feature type="domain" description="PH" evidence="6">
    <location>
        <begin position="203"/>
        <end position="299"/>
    </location>
</feature>
<reference evidence="7 8" key="1">
    <citation type="submission" date="2024-02" db="EMBL/GenBank/DDBJ databases">
        <authorList>
            <person name="Daric V."/>
            <person name="Darras S."/>
        </authorList>
    </citation>
    <scope>NUCLEOTIDE SEQUENCE [LARGE SCALE GENOMIC DNA]</scope>
</reference>
<feature type="coiled-coil region" evidence="4">
    <location>
        <begin position="468"/>
        <end position="495"/>
    </location>
</feature>
<keyword evidence="2" id="KW-0963">Cytoplasm</keyword>
<dbReference type="PANTHER" id="PTHR15129:SF0">
    <property type="entry name" value="SH3 DOMAIN-CONTAINING PROTEIN"/>
    <property type="match status" value="1"/>
</dbReference>
<feature type="compositionally biased region" description="Polar residues" evidence="5">
    <location>
        <begin position="547"/>
        <end position="566"/>
    </location>
</feature>
<feature type="compositionally biased region" description="Polar residues" evidence="5">
    <location>
        <begin position="69"/>
        <end position="91"/>
    </location>
</feature>
<comment type="caution">
    <text evidence="7">The sequence shown here is derived from an EMBL/GenBank/DDBJ whole genome shotgun (WGS) entry which is preliminary data.</text>
</comment>
<dbReference type="InterPro" id="IPR001849">
    <property type="entry name" value="PH_domain"/>
</dbReference>
<feature type="compositionally biased region" description="Basic and acidic residues" evidence="5">
    <location>
        <begin position="614"/>
        <end position="624"/>
    </location>
</feature>
<dbReference type="SMART" id="SM00233">
    <property type="entry name" value="PH"/>
    <property type="match status" value="1"/>
</dbReference>
<feature type="compositionally biased region" description="Basic and acidic residues" evidence="5">
    <location>
        <begin position="36"/>
        <end position="46"/>
    </location>
</feature>
<feature type="compositionally biased region" description="Low complexity" evidence="5">
    <location>
        <begin position="573"/>
        <end position="585"/>
    </location>
</feature>
<dbReference type="Gene3D" id="2.30.29.30">
    <property type="entry name" value="Pleckstrin-homology domain (PH domain)/Phosphotyrosine-binding domain (PTB)"/>
    <property type="match status" value="1"/>
</dbReference>
<evidence type="ECO:0000256" key="1">
    <source>
        <dbReference type="ARBA" id="ARBA00004496"/>
    </source>
</evidence>
<dbReference type="InterPro" id="IPR011993">
    <property type="entry name" value="PH-like_dom_sf"/>
</dbReference>
<evidence type="ECO:0000256" key="5">
    <source>
        <dbReference type="SAM" id="MobiDB-lite"/>
    </source>
</evidence>
<dbReference type="SUPFAM" id="SSF50729">
    <property type="entry name" value="PH domain-like"/>
    <property type="match status" value="1"/>
</dbReference>
<dbReference type="PROSITE" id="PS50003">
    <property type="entry name" value="PH_DOMAIN"/>
    <property type="match status" value="1"/>
</dbReference>
<feature type="compositionally biased region" description="Polar residues" evidence="5">
    <location>
        <begin position="586"/>
        <end position="613"/>
    </location>
</feature>
<comment type="subcellular location">
    <subcellularLocation>
        <location evidence="1">Cytoplasm</location>
    </subcellularLocation>
</comment>
<accession>A0ABP0FG05</accession>
<dbReference type="EMBL" id="CAWYQH010000046">
    <property type="protein sequence ID" value="CAK8677661.1"/>
    <property type="molecule type" value="Genomic_DNA"/>
</dbReference>
<dbReference type="PANTHER" id="PTHR15129">
    <property type="entry name" value="SRC-ASSOCIATED ADAPTOR PROTEIN"/>
    <property type="match status" value="1"/>
</dbReference>
<feature type="compositionally biased region" description="Polar residues" evidence="5">
    <location>
        <begin position="340"/>
        <end position="354"/>
    </location>
</feature>
<dbReference type="Pfam" id="PF00169">
    <property type="entry name" value="PH"/>
    <property type="match status" value="1"/>
</dbReference>
<keyword evidence="4" id="KW-0175">Coiled coil</keyword>
<dbReference type="Proteomes" id="UP001642483">
    <property type="component" value="Unassembled WGS sequence"/>
</dbReference>
<feature type="region of interest" description="Disordered" evidence="5">
    <location>
        <begin position="529"/>
        <end position="631"/>
    </location>
</feature>
<evidence type="ECO:0000256" key="4">
    <source>
        <dbReference type="SAM" id="Coils"/>
    </source>
</evidence>
<feature type="region of interest" description="Disordered" evidence="5">
    <location>
        <begin position="340"/>
        <end position="360"/>
    </location>
</feature>
<feature type="region of interest" description="Disordered" evidence="5">
    <location>
        <begin position="18"/>
        <end position="195"/>
    </location>
</feature>
<proteinExistence type="predicted"/>
<dbReference type="InterPro" id="IPR037781">
    <property type="entry name" value="SKAP_fam"/>
</dbReference>
<keyword evidence="8" id="KW-1185">Reference proteome</keyword>
<feature type="coiled-coil region" evidence="4">
    <location>
        <begin position="361"/>
        <end position="388"/>
    </location>
</feature>
<organism evidence="7 8">
    <name type="scientific">Clavelina lepadiformis</name>
    <name type="common">Light-bulb sea squirt</name>
    <name type="synonym">Ascidia lepadiformis</name>
    <dbReference type="NCBI Taxonomy" id="159417"/>
    <lineage>
        <taxon>Eukaryota</taxon>
        <taxon>Metazoa</taxon>
        <taxon>Chordata</taxon>
        <taxon>Tunicata</taxon>
        <taxon>Ascidiacea</taxon>
        <taxon>Aplousobranchia</taxon>
        <taxon>Clavelinidae</taxon>
        <taxon>Clavelina</taxon>
    </lineage>
</organism>
<keyword evidence="3" id="KW-0597">Phosphoprotein</keyword>
<protein>
    <recommendedName>
        <fullName evidence="6">PH domain-containing protein</fullName>
    </recommendedName>
</protein>
<evidence type="ECO:0000256" key="2">
    <source>
        <dbReference type="ARBA" id="ARBA00022490"/>
    </source>
</evidence>
<sequence length="724" mass="82056">MRSIQQVAELSYDSFKETFGSVSRHQPTPPSQSAENRSKNGDEPEHTSQSSSRSDLLHVKVVYDEVQNNRHQSPRKNSLFSISSNESTVDSLASKRSPMNEKRRRFRKISMDRFSSIGGTVQAVFSSRRTKNSTSDSSETDGRHDTNGTSNFPSHIAQRLASESGSISSEDADDSSSSRSSSRGGASNPKPAIFRIPATRLASASHRGFLDCRNKKKQWKRFWCVLQDACLYCYHTPQSDTTRDAILLRGYDVNADVTNLKRSRFAFRLQQKGVSTLHFSTDNHRDFLLWVATLEKETRCVSATENKRRLSTCEAPRLNLPDSEVKKYHRASMPNLAKFNTVSTSPSKQLARNGSQERKDRELANMQKNKLLQEIADQQQLLQEEQQLLDKLPSGGARESVSSSDSVISRDDVIRQYERAKNEEEIKAMKFTTFLNRRRNSVQLKVDQYARDLAPRNGRRRLDDPAQFFAMETKLKELQEELSRVDREFLEEEAKKQHNLDKLEYKRDLELMIVEQREAIEILRRHQTEGMSHRFRRRRSHSDILMTPSSTRSNDTLTSIDELSSVSDEHVTSSAGSSLSDAASATHSQRLNLQGSPRAQNHSLRHQPSASSRSKSEPCSRRFSAEVSSDGDSGFQPYNCVDDLESAHYWEERNLRPSIDSEVEFDIGSDNCDDVYPVAPSSRDSTLKSASAHDAAEAIDASILAKIEDFELFAKLKLEEFSKS</sequence>
<feature type="compositionally biased region" description="Polar residues" evidence="5">
    <location>
        <begin position="117"/>
        <end position="137"/>
    </location>
</feature>